<evidence type="ECO:0000313" key="2">
    <source>
        <dbReference type="EMBL" id="KAA0014622.1"/>
    </source>
</evidence>
<accession>A0A7V7G3F8</accession>
<reference evidence="2 3" key="1">
    <citation type="submission" date="2019-08" db="EMBL/GenBank/DDBJ databases">
        <title>Bioinformatics analysis of the strain L3 and L5.</title>
        <authorList>
            <person name="Li X."/>
        </authorList>
    </citation>
    <scope>NUCLEOTIDE SEQUENCE [LARGE SCALE GENOMIC DNA]</scope>
    <source>
        <strain evidence="2 3">L5</strain>
    </source>
</reference>
<gene>
    <name evidence="2" type="ORF">F0A17_02980</name>
</gene>
<dbReference type="AlphaFoldDB" id="A0A7V7G3F8"/>
<name>A0A7V7G3F8_9GAMM</name>
<comment type="caution">
    <text evidence="2">The sequence shown here is derived from an EMBL/GenBank/DDBJ whole genome shotgun (WGS) entry which is preliminary data.</text>
</comment>
<evidence type="ECO:0000256" key="1">
    <source>
        <dbReference type="SAM" id="MobiDB-lite"/>
    </source>
</evidence>
<dbReference type="InterPro" id="IPR010836">
    <property type="entry name" value="SapC"/>
</dbReference>
<feature type="region of interest" description="Disordered" evidence="1">
    <location>
        <begin position="249"/>
        <end position="274"/>
    </location>
</feature>
<dbReference type="EMBL" id="VTPY01000001">
    <property type="protein sequence ID" value="KAA0014622.1"/>
    <property type="molecule type" value="Genomic_DNA"/>
</dbReference>
<keyword evidence="3" id="KW-1185">Reference proteome</keyword>
<evidence type="ECO:0000313" key="3">
    <source>
        <dbReference type="Proteomes" id="UP000486760"/>
    </source>
</evidence>
<dbReference type="Proteomes" id="UP000486760">
    <property type="component" value="Unassembled WGS sequence"/>
</dbReference>
<dbReference type="Pfam" id="PF07277">
    <property type="entry name" value="SapC"/>
    <property type="match status" value="1"/>
</dbReference>
<proteinExistence type="predicted"/>
<protein>
    <submittedName>
        <fullName evidence="2">SapC family protein</fullName>
    </submittedName>
</protein>
<organism evidence="2 3">
    <name type="scientific">Billgrantia pellis</name>
    <dbReference type="NCBI Taxonomy" id="2606936"/>
    <lineage>
        <taxon>Bacteria</taxon>
        <taxon>Pseudomonadati</taxon>
        <taxon>Pseudomonadota</taxon>
        <taxon>Gammaproteobacteria</taxon>
        <taxon>Oceanospirillales</taxon>
        <taxon>Halomonadaceae</taxon>
        <taxon>Billgrantia</taxon>
    </lineage>
</organism>
<sequence>MQCKEAYLATQLLIYRNVQPITRDKHGELSLKVGKDFGFAGQVNSVPLMAAEFPAAASDLPIVFTDAEGSVLPVAVLGIDQDSNLMVDGEGQWRGEYVPAFLRRYPFVFASSEDGKTFTLCIDEDYEGLNAEGRGERFFDSDGEQTQYMAKVLDFLQDYQAHFQRTRAFCNRLVELDLLEAVEAQISLPEGGKRTLTGFKAVNRQKLKELPEGALKSMLATDELELLYVHLQSMRNFNRLSRLARGGSRVGALSKGDPADEMVSQGDADEKPVH</sequence>